<dbReference type="Proteomes" id="UP000030302">
    <property type="component" value="Chromosome"/>
</dbReference>
<dbReference type="GO" id="GO:0008080">
    <property type="term" value="F:N-acetyltransferase activity"/>
    <property type="evidence" value="ECO:0007669"/>
    <property type="project" value="TreeGrafter"/>
</dbReference>
<dbReference type="AlphaFoldDB" id="A0A0A1FLT0"/>
<organism evidence="4 5">
    <name type="scientific">Collimonas arenae</name>
    <dbReference type="NCBI Taxonomy" id="279058"/>
    <lineage>
        <taxon>Bacteria</taxon>
        <taxon>Pseudomonadati</taxon>
        <taxon>Pseudomonadota</taxon>
        <taxon>Betaproteobacteria</taxon>
        <taxon>Burkholderiales</taxon>
        <taxon>Oxalobacteraceae</taxon>
        <taxon>Collimonas</taxon>
    </lineage>
</organism>
<evidence type="ECO:0000259" key="3">
    <source>
        <dbReference type="PROSITE" id="PS51186"/>
    </source>
</evidence>
<feature type="domain" description="N-acetyltransferase" evidence="3">
    <location>
        <begin position="11"/>
        <end position="156"/>
    </location>
</feature>
<evidence type="ECO:0000256" key="1">
    <source>
        <dbReference type="ARBA" id="ARBA00022679"/>
    </source>
</evidence>
<dbReference type="EMBL" id="CP009962">
    <property type="protein sequence ID" value="AIY43897.1"/>
    <property type="molecule type" value="Genomic_DNA"/>
</dbReference>
<dbReference type="InterPro" id="IPR016181">
    <property type="entry name" value="Acyl_CoA_acyltransferase"/>
</dbReference>
<dbReference type="InterPro" id="IPR051016">
    <property type="entry name" value="Diverse_Substrate_AcTransf"/>
</dbReference>
<gene>
    <name evidence="4" type="ORF">LT85_4739</name>
</gene>
<evidence type="ECO:0000256" key="2">
    <source>
        <dbReference type="ARBA" id="ARBA00023315"/>
    </source>
</evidence>
<dbReference type="PANTHER" id="PTHR10545">
    <property type="entry name" value="DIAMINE N-ACETYLTRANSFERASE"/>
    <property type="match status" value="1"/>
</dbReference>
<proteinExistence type="predicted"/>
<keyword evidence="5" id="KW-1185">Reference proteome</keyword>
<dbReference type="CDD" id="cd04301">
    <property type="entry name" value="NAT_SF"/>
    <property type="match status" value="1"/>
</dbReference>
<dbReference type="KEGG" id="care:LT85_4739"/>
<protein>
    <submittedName>
        <fullName evidence="4">Acetyltransferase</fullName>
    </submittedName>
</protein>
<dbReference type="HOGENOM" id="CLU_013985_32_1_4"/>
<evidence type="ECO:0000313" key="4">
    <source>
        <dbReference type="EMBL" id="AIY43897.1"/>
    </source>
</evidence>
<dbReference type="STRING" id="279058.LT85_4739"/>
<dbReference type="SUPFAM" id="SSF55729">
    <property type="entry name" value="Acyl-CoA N-acyltransferases (Nat)"/>
    <property type="match status" value="1"/>
</dbReference>
<dbReference type="PROSITE" id="PS51186">
    <property type="entry name" value="GNAT"/>
    <property type="match status" value="1"/>
</dbReference>
<dbReference type="InterPro" id="IPR000182">
    <property type="entry name" value="GNAT_dom"/>
</dbReference>
<dbReference type="Pfam" id="PF00583">
    <property type="entry name" value="Acetyltransf_1"/>
    <property type="match status" value="1"/>
</dbReference>
<accession>A0A0A1FLT0</accession>
<name>A0A0A1FLT0_9BURK</name>
<sequence>MASEPAPRPHIYIKPLSEQDFALWQPQWLGYLGFYQTEVPEATRLITWQRLLDHKEPMFGALAMVDGQAVGVVHWIFHRSCWTVEYSCYLQDLYVAPEQRGTGLGRQLIEHVYAQAKAAGSTRVHWLTRETNSTAMQLYDRIAQRAGFVQYRKQLD</sequence>
<keyword evidence="2" id="KW-0012">Acyltransferase</keyword>
<evidence type="ECO:0000313" key="5">
    <source>
        <dbReference type="Proteomes" id="UP000030302"/>
    </source>
</evidence>
<reference evidence="5" key="1">
    <citation type="journal article" date="2014" name="Soil Biol. Biochem.">
        <title>Structure and function of bacterial communities in ageing soils: Insights from the Mendocino ecological staircase.</title>
        <authorList>
            <person name="Uroz S."/>
            <person name="Tech J.J."/>
            <person name="Sawaya N.A."/>
            <person name="Frey-Klett P."/>
            <person name="Leveau J.H.J."/>
        </authorList>
    </citation>
    <scope>NUCLEOTIDE SEQUENCE [LARGE SCALE GENOMIC DNA]</scope>
    <source>
        <strain evidence="5">Cal35</strain>
    </source>
</reference>
<dbReference type="RefSeq" id="WP_253273614.1">
    <property type="nucleotide sequence ID" value="NZ_CP009962.1"/>
</dbReference>
<keyword evidence="1 4" id="KW-0808">Transferase</keyword>
<dbReference type="PANTHER" id="PTHR10545:SF42">
    <property type="entry name" value="ACETYLTRANSFERASE"/>
    <property type="match status" value="1"/>
</dbReference>
<dbReference type="Gene3D" id="3.40.630.30">
    <property type="match status" value="1"/>
</dbReference>